<reference evidence="2 3" key="1">
    <citation type="submission" date="2024-10" db="EMBL/GenBank/DDBJ databases">
        <title>The Natural Products Discovery Center: Release of the First 8490 Sequenced Strains for Exploring Actinobacteria Biosynthetic Diversity.</title>
        <authorList>
            <person name="Kalkreuter E."/>
            <person name="Kautsar S.A."/>
            <person name="Yang D."/>
            <person name="Bader C.D."/>
            <person name="Teijaro C.N."/>
            <person name="Fluegel L."/>
            <person name="Davis C.M."/>
            <person name="Simpson J.R."/>
            <person name="Lauterbach L."/>
            <person name="Steele A.D."/>
            <person name="Gui C."/>
            <person name="Meng S."/>
            <person name="Li G."/>
            <person name="Viehrig K."/>
            <person name="Ye F."/>
            <person name="Su P."/>
            <person name="Kiefer A.F."/>
            <person name="Nichols A."/>
            <person name="Cepeda A.J."/>
            <person name="Yan W."/>
            <person name="Fan B."/>
            <person name="Jiang Y."/>
            <person name="Adhikari A."/>
            <person name="Zheng C.-J."/>
            <person name="Schuster L."/>
            <person name="Cowan T.M."/>
            <person name="Smanski M.J."/>
            <person name="Chevrette M.G."/>
            <person name="De Carvalho L.P.S."/>
            <person name="Shen B."/>
        </authorList>
    </citation>
    <scope>NUCLEOTIDE SEQUENCE [LARGE SCALE GENOMIC DNA]</scope>
    <source>
        <strain evidence="2 3">NPDC048320</strain>
    </source>
</reference>
<evidence type="ECO:0000313" key="3">
    <source>
        <dbReference type="Proteomes" id="UP001604267"/>
    </source>
</evidence>
<organism evidence="2 3">
    <name type="scientific">Streptomyces cinerochromogenes</name>
    <dbReference type="NCBI Taxonomy" id="66422"/>
    <lineage>
        <taxon>Bacteria</taxon>
        <taxon>Bacillati</taxon>
        <taxon>Actinomycetota</taxon>
        <taxon>Actinomycetes</taxon>
        <taxon>Kitasatosporales</taxon>
        <taxon>Streptomycetaceae</taxon>
        <taxon>Streptomyces</taxon>
    </lineage>
</organism>
<dbReference type="RefSeq" id="WP_392820828.1">
    <property type="nucleotide sequence ID" value="NZ_JBICYV010000015.1"/>
</dbReference>
<accession>A0ABW7BEE6</accession>
<dbReference type="Proteomes" id="UP001604267">
    <property type="component" value="Unassembled WGS sequence"/>
</dbReference>
<sequence>MAGRGPAPKDAAKRRRRNATDPETVIVNDGELRGPELPEGVLPGDEEWHPMTVRWWHTWRISPMASTFLETDWAFLLDAALMHHTAWTKGKWEFLSEVRMRSAKFGATPEDRARLKLKVDDPSAGPQRSVQRPDNVSDINSRRARLTG</sequence>
<name>A0ABW7BEE6_9ACTN</name>
<protein>
    <recommendedName>
        <fullName evidence="4">Terminase small subunit</fullName>
    </recommendedName>
</protein>
<evidence type="ECO:0000313" key="2">
    <source>
        <dbReference type="EMBL" id="MFG3014292.1"/>
    </source>
</evidence>
<dbReference type="Pfam" id="PF25673">
    <property type="entry name" value="Terminase_7"/>
    <property type="match status" value="1"/>
</dbReference>
<gene>
    <name evidence="2" type="ORF">ACGFZB_28515</name>
</gene>
<proteinExistence type="predicted"/>
<comment type="caution">
    <text evidence="2">The sequence shown here is derived from an EMBL/GenBank/DDBJ whole genome shotgun (WGS) entry which is preliminary data.</text>
</comment>
<keyword evidence="3" id="KW-1185">Reference proteome</keyword>
<feature type="region of interest" description="Disordered" evidence="1">
    <location>
        <begin position="1"/>
        <end position="44"/>
    </location>
</feature>
<dbReference type="InterPro" id="IPR057972">
    <property type="entry name" value="Terminase_7"/>
</dbReference>
<feature type="compositionally biased region" description="Polar residues" evidence="1">
    <location>
        <begin position="126"/>
        <end position="139"/>
    </location>
</feature>
<feature type="region of interest" description="Disordered" evidence="1">
    <location>
        <begin position="114"/>
        <end position="148"/>
    </location>
</feature>
<dbReference type="EMBL" id="JBICYV010000015">
    <property type="protein sequence ID" value="MFG3014292.1"/>
    <property type="molecule type" value="Genomic_DNA"/>
</dbReference>
<evidence type="ECO:0008006" key="4">
    <source>
        <dbReference type="Google" id="ProtNLM"/>
    </source>
</evidence>
<evidence type="ECO:0000256" key="1">
    <source>
        <dbReference type="SAM" id="MobiDB-lite"/>
    </source>
</evidence>